<dbReference type="Proteomes" id="UP000594263">
    <property type="component" value="Unplaced"/>
</dbReference>
<feature type="domain" description="Autophagy-related protein 13 N-terminal" evidence="3">
    <location>
        <begin position="18"/>
        <end position="216"/>
    </location>
</feature>
<dbReference type="InterPro" id="IPR040182">
    <property type="entry name" value="ATG13"/>
</dbReference>
<dbReference type="OMA" id="HSWTSGI"/>
<dbReference type="PANTHER" id="PTHR13430:SF4">
    <property type="entry name" value="AUTOPHAGY-RELATED PROTEIN 13"/>
    <property type="match status" value="1"/>
</dbReference>
<dbReference type="GO" id="GO:0000407">
    <property type="term" value="C:phagophore assembly site"/>
    <property type="evidence" value="ECO:0007669"/>
    <property type="project" value="TreeGrafter"/>
</dbReference>
<feature type="compositionally biased region" description="Polar residues" evidence="2">
    <location>
        <begin position="503"/>
        <end position="526"/>
    </location>
</feature>
<evidence type="ECO:0000313" key="4">
    <source>
        <dbReference type="EnsemblPlants" id="Kaladp0078s0030.1.v1.1"/>
    </source>
</evidence>
<organism evidence="4 5">
    <name type="scientific">Kalanchoe fedtschenkoi</name>
    <name type="common">Lavender scallops</name>
    <name type="synonym">South American air plant</name>
    <dbReference type="NCBI Taxonomy" id="63787"/>
    <lineage>
        <taxon>Eukaryota</taxon>
        <taxon>Viridiplantae</taxon>
        <taxon>Streptophyta</taxon>
        <taxon>Embryophyta</taxon>
        <taxon>Tracheophyta</taxon>
        <taxon>Spermatophyta</taxon>
        <taxon>Magnoliopsida</taxon>
        <taxon>eudicotyledons</taxon>
        <taxon>Gunneridae</taxon>
        <taxon>Pentapetalae</taxon>
        <taxon>Saxifragales</taxon>
        <taxon>Crassulaceae</taxon>
        <taxon>Kalanchoe</taxon>
    </lineage>
</organism>
<accession>A0A7N0UP96</accession>
<protein>
    <recommendedName>
        <fullName evidence="3">Autophagy-related protein 13 N-terminal domain-containing protein</fullName>
    </recommendedName>
</protein>
<reference evidence="4" key="1">
    <citation type="submission" date="2021-01" db="UniProtKB">
        <authorList>
            <consortium name="EnsemblPlants"/>
        </authorList>
    </citation>
    <scope>IDENTIFICATION</scope>
</reference>
<evidence type="ECO:0000259" key="3">
    <source>
        <dbReference type="Pfam" id="PF10033"/>
    </source>
</evidence>
<dbReference type="GO" id="GO:0000423">
    <property type="term" value="P:mitophagy"/>
    <property type="evidence" value="ECO:0007669"/>
    <property type="project" value="TreeGrafter"/>
</dbReference>
<sequence length="607" mass="67029">MDFQTSSQPESGRAEQIVSQFLLKCLHLILDSRIPSLGSNDRSSSGSKMRFASQVRRTDKWFSLVLGDRPSVLDNLNFWQRNLMDPMIIDIILLHHQPSSSSSSAPNVETVIERWVIQYESPRLLPPESSSLAYKKTYKKLIILLRALLSTMRLLPAYRLFRKLCSSDQSFNFDIIYKVSSFSEPFARSEGCVMKEYAFAPVEAHPGCLSAAVTYYPTLSIFNLEPAASLPTMIITDYVGSPSADRLKSFASSDKGVRAISVPHKAIRPPLSSPFQRPHSWTSGFHKPIPSAYNPTFSASPPTYPSSPHSYGFPSPSPPDIYQHRAHGRPSTHHFAASFDDHQLSPPFSSSPSPSPPAYHFSSSPMTVQSPLRRESAPVSIPVPLMNRTPKYASPNSSDPSRYSLPPFSPITTKLDPLLRNSPSGNRSSRKADALVTSEMYSGLNNHYINQKVHDIKGDSGRSSGLSSSDSPRVGFSISSSKVSFQDDDELFSCPFDFDEFGPSTSSQNPDARMSSEYSTHLQSSGRTSQDAAVGVLVHVLRTAPPLRQDSSSSVQSIQIDVSENASSNSMFLPRRASDALEELKSYGQLKDMLMTKSGTRLINRKV</sequence>
<dbReference type="GO" id="GO:1990316">
    <property type="term" value="C:Atg1/ULK1 kinase complex"/>
    <property type="evidence" value="ECO:0007669"/>
    <property type="project" value="InterPro"/>
</dbReference>
<feature type="region of interest" description="Disordered" evidence="2">
    <location>
        <begin position="300"/>
        <end position="432"/>
    </location>
</feature>
<keyword evidence="1" id="KW-0072">Autophagy</keyword>
<evidence type="ECO:0000256" key="2">
    <source>
        <dbReference type="SAM" id="MobiDB-lite"/>
    </source>
</evidence>
<dbReference type="GO" id="GO:0034497">
    <property type="term" value="P:protein localization to phagophore assembly site"/>
    <property type="evidence" value="ECO:0007669"/>
    <property type="project" value="TreeGrafter"/>
</dbReference>
<proteinExistence type="predicted"/>
<dbReference type="GO" id="GO:0034727">
    <property type="term" value="P:piecemeal microautophagy of the nucleus"/>
    <property type="evidence" value="ECO:0007669"/>
    <property type="project" value="TreeGrafter"/>
</dbReference>
<dbReference type="PANTHER" id="PTHR13430">
    <property type="match status" value="1"/>
</dbReference>
<dbReference type="EnsemblPlants" id="Kaladp0078s0030.1.v1.1">
    <property type="protein sequence ID" value="Kaladp0078s0030.1.v1.1"/>
    <property type="gene ID" value="Kaladp0078s0030.v1.1"/>
</dbReference>
<dbReference type="GO" id="GO:0005829">
    <property type="term" value="C:cytosol"/>
    <property type="evidence" value="ECO:0007669"/>
    <property type="project" value="TreeGrafter"/>
</dbReference>
<feature type="compositionally biased region" description="Low complexity" evidence="2">
    <location>
        <begin position="300"/>
        <end position="311"/>
    </location>
</feature>
<dbReference type="InterPro" id="IPR036570">
    <property type="entry name" value="HORMA_dom_sf"/>
</dbReference>
<dbReference type="AlphaFoldDB" id="A0A7N0UP96"/>
<name>A0A7N0UP96_KALFE</name>
<feature type="region of interest" description="Disordered" evidence="2">
    <location>
        <begin position="502"/>
        <end position="526"/>
    </location>
</feature>
<dbReference type="Pfam" id="PF10033">
    <property type="entry name" value="ATG13"/>
    <property type="match status" value="1"/>
</dbReference>
<evidence type="ECO:0000313" key="5">
    <source>
        <dbReference type="Proteomes" id="UP000594263"/>
    </source>
</evidence>
<feature type="compositionally biased region" description="Low complexity" evidence="2">
    <location>
        <begin position="345"/>
        <end position="365"/>
    </location>
</feature>
<evidence type="ECO:0000256" key="1">
    <source>
        <dbReference type="ARBA" id="ARBA00023006"/>
    </source>
</evidence>
<keyword evidence="5" id="KW-1185">Reference proteome</keyword>
<dbReference type="InterPro" id="IPR018731">
    <property type="entry name" value="Atg13_N"/>
</dbReference>
<dbReference type="Gramene" id="Kaladp0078s0030.1.v1.1">
    <property type="protein sequence ID" value="Kaladp0078s0030.1.v1.1"/>
    <property type="gene ID" value="Kaladp0078s0030.v1.1"/>
</dbReference>
<dbReference type="Gene3D" id="3.30.900.10">
    <property type="entry name" value="HORMA domain"/>
    <property type="match status" value="1"/>
</dbReference>